<organism evidence="10 11">
    <name type="scientific">Pseudooceanicola spongiae</name>
    <dbReference type="NCBI Taxonomy" id="2613965"/>
    <lineage>
        <taxon>Bacteria</taxon>
        <taxon>Pseudomonadati</taxon>
        <taxon>Pseudomonadota</taxon>
        <taxon>Alphaproteobacteria</taxon>
        <taxon>Rhodobacterales</taxon>
        <taxon>Paracoccaceae</taxon>
        <taxon>Pseudooceanicola</taxon>
    </lineage>
</organism>
<evidence type="ECO:0000313" key="11">
    <source>
        <dbReference type="Proteomes" id="UP000594118"/>
    </source>
</evidence>
<keyword evidence="2 6" id="KW-0808">Transferase</keyword>
<dbReference type="Gene3D" id="3.90.120.10">
    <property type="entry name" value="DNA Methylase, subunit A, domain 2"/>
    <property type="match status" value="1"/>
</dbReference>
<name>A0A7L9WUM2_9RHOB</name>
<dbReference type="Pfam" id="PF00145">
    <property type="entry name" value="DNA_methylase"/>
    <property type="match status" value="1"/>
</dbReference>
<keyword evidence="4" id="KW-0680">Restriction system</keyword>
<dbReference type="InterPro" id="IPR031303">
    <property type="entry name" value="C5_meth_CS"/>
</dbReference>
<dbReference type="PROSITE" id="PS51679">
    <property type="entry name" value="SAM_MT_C5"/>
    <property type="match status" value="1"/>
</dbReference>
<dbReference type="PRINTS" id="PR00105">
    <property type="entry name" value="C5METTRFRASE"/>
</dbReference>
<keyword evidence="1 6" id="KW-0489">Methyltransferase</keyword>
<dbReference type="REBASE" id="449190">
    <property type="entry name" value="M.PspHQ09ORF19340P"/>
</dbReference>
<feature type="region of interest" description="Disordered" evidence="9">
    <location>
        <begin position="252"/>
        <end position="279"/>
    </location>
</feature>
<evidence type="ECO:0000256" key="1">
    <source>
        <dbReference type="ARBA" id="ARBA00022603"/>
    </source>
</evidence>
<sequence length="382" mass="42379">MTRLEQFASKEALPKKPTSREPKVVDLFSGAGGFSLGARNAGAQVAFAVEFDKFAAATYRNNLCRDGKTTLYTEDIVELDANALAEKHFPNGSECDILLGGPPCQGFSTHRINNAGVNDPRNTLIYRYFDFVRALRPRAFLLENVPGLLWPRHKEYLEKFYQLAADEGYTVFAPSTLDARNFGVPQRRKRVFILGICKRRLTPSLNWPLKPSHSETSQDPEKKWISCQDAFLPATLGDPNDLHMNHNEELIGAFKNTPPNGGSRRDSGRTLPCHKNHDGHKDVYGRIDPRVPAPTMTTACINPSKGRFVHPTEHHGITVRQAARLQTFPDDFVFEGGLTAAGKQIGNAVPVKMAEALINHLVSMVCPVTEPACLPVHNEQKS</sequence>
<evidence type="ECO:0000256" key="9">
    <source>
        <dbReference type="SAM" id="MobiDB-lite"/>
    </source>
</evidence>
<dbReference type="PROSITE" id="PS00094">
    <property type="entry name" value="C5_MTASE_1"/>
    <property type="match status" value="1"/>
</dbReference>
<keyword evidence="11" id="KW-1185">Reference proteome</keyword>
<evidence type="ECO:0000256" key="3">
    <source>
        <dbReference type="ARBA" id="ARBA00022691"/>
    </source>
</evidence>
<comment type="similarity">
    <text evidence="6 7">Belongs to the class I-like SAM-binding methyltransferase superfamily. C5-methyltransferase family.</text>
</comment>
<dbReference type="GO" id="GO:0032259">
    <property type="term" value="P:methylation"/>
    <property type="evidence" value="ECO:0007669"/>
    <property type="project" value="UniProtKB-KW"/>
</dbReference>
<dbReference type="InterPro" id="IPR001525">
    <property type="entry name" value="C5_MeTfrase"/>
</dbReference>
<dbReference type="GO" id="GO:0003886">
    <property type="term" value="F:DNA (cytosine-5-)-methyltransferase activity"/>
    <property type="evidence" value="ECO:0007669"/>
    <property type="project" value="UniProtKB-EC"/>
</dbReference>
<evidence type="ECO:0000256" key="7">
    <source>
        <dbReference type="RuleBase" id="RU000416"/>
    </source>
</evidence>
<evidence type="ECO:0000313" key="10">
    <source>
        <dbReference type="EMBL" id="QOL82790.1"/>
    </source>
</evidence>
<dbReference type="PROSITE" id="PS00095">
    <property type="entry name" value="C5_MTASE_2"/>
    <property type="match status" value="1"/>
</dbReference>
<evidence type="ECO:0000256" key="4">
    <source>
        <dbReference type="ARBA" id="ARBA00022747"/>
    </source>
</evidence>
<evidence type="ECO:0000256" key="8">
    <source>
        <dbReference type="RuleBase" id="RU000417"/>
    </source>
</evidence>
<accession>A0A7L9WUM2</accession>
<comment type="catalytic activity">
    <reaction evidence="5 8">
        <text>a 2'-deoxycytidine in DNA + S-adenosyl-L-methionine = a 5-methyl-2'-deoxycytidine in DNA + S-adenosyl-L-homocysteine + H(+)</text>
        <dbReference type="Rhea" id="RHEA:13681"/>
        <dbReference type="Rhea" id="RHEA-COMP:11369"/>
        <dbReference type="Rhea" id="RHEA-COMP:11370"/>
        <dbReference type="ChEBI" id="CHEBI:15378"/>
        <dbReference type="ChEBI" id="CHEBI:57856"/>
        <dbReference type="ChEBI" id="CHEBI:59789"/>
        <dbReference type="ChEBI" id="CHEBI:85452"/>
        <dbReference type="ChEBI" id="CHEBI:85454"/>
        <dbReference type="EC" id="2.1.1.37"/>
    </reaction>
</comment>
<dbReference type="RefSeq" id="WP_193081130.1">
    <property type="nucleotide sequence ID" value="NZ_CP045201.1"/>
</dbReference>
<dbReference type="PANTHER" id="PTHR10629">
    <property type="entry name" value="CYTOSINE-SPECIFIC METHYLTRANSFERASE"/>
    <property type="match status" value="1"/>
</dbReference>
<dbReference type="InterPro" id="IPR050390">
    <property type="entry name" value="C5-Methyltransferase"/>
</dbReference>
<dbReference type="InterPro" id="IPR029063">
    <property type="entry name" value="SAM-dependent_MTases_sf"/>
</dbReference>
<dbReference type="EC" id="2.1.1.37" evidence="8"/>
<reference evidence="10 11" key="1">
    <citation type="submission" date="2019-10" db="EMBL/GenBank/DDBJ databases">
        <title>Pseudopuniceibacterium sp. HQ09 islated from Antarctica.</title>
        <authorList>
            <person name="Liao L."/>
            <person name="Su S."/>
            <person name="Chen B."/>
            <person name="Yu Y."/>
        </authorList>
    </citation>
    <scope>NUCLEOTIDE SEQUENCE [LARGE SCALE GENOMIC DNA]</scope>
    <source>
        <strain evidence="10 11">HQ09</strain>
    </source>
</reference>
<dbReference type="GO" id="GO:0009307">
    <property type="term" value="P:DNA restriction-modification system"/>
    <property type="evidence" value="ECO:0007669"/>
    <property type="project" value="UniProtKB-KW"/>
</dbReference>
<dbReference type="AlphaFoldDB" id="A0A7L9WUM2"/>
<protein>
    <recommendedName>
        <fullName evidence="8">Cytosine-specific methyltransferase</fullName>
        <ecNumber evidence="8">2.1.1.37</ecNumber>
    </recommendedName>
</protein>
<dbReference type="InterPro" id="IPR018117">
    <property type="entry name" value="C5_DNA_meth_AS"/>
</dbReference>
<evidence type="ECO:0000256" key="6">
    <source>
        <dbReference type="PROSITE-ProRule" id="PRU01016"/>
    </source>
</evidence>
<dbReference type="Proteomes" id="UP000594118">
    <property type="component" value="Chromosome"/>
</dbReference>
<dbReference type="EMBL" id="CP045201">
    <property type="protein sequence ID" value="QOL82790.1"/>
    <property type="molecule type" value="Genomic_DNA"/>
</dbReference>
<gene>
    <name evidence="10" type="primary">dcm</name>
    <name evidence="10" type="ORF">F3W81_19340</name>
</gene>
<dbReference type="GO" id="GO:0044027">
    <property type="term" value="P:negative regulation of gene expression via chromosomal CpG island methylation"/>
    <property type="evidence" value="ECO:0007669"/>
    <property type="project" value="TreeGrafter"/>
</dbReference>
<dbReference type="SUPFAM" id="SSF53335">
    <property type="entry name" value="S-adenosyl-L-methionine-dependent methyltransferases"/>
    <property type="match status" value="1"/>
</dbReference>
<evidence type="ECO:0000256" key="2">
    <source>
        <dbReference type="ARBA" id="ARBA00022679"/>
    </source>
</evidence>
<keyword evidence="3 6" id="KW-0949">S-adenosyl-L-methionine</keyword>
<dbReference type="PANTHER" id="PTHR10629:SF52">
    <property type="entry name" value="DNA (CYTOSINE-5)-METHYLTRANSFERASE 1"/>
    <property type="match status" value="1"/>
</dbReference>
<dbReference type="Gene3D" id="3.40.50.150">
    <property type="entry name" value="Vaccinia Virus protein VP39"/>
    <property type="match status" value="1"/>
</dbReference>
<proteinExistence type="inferred from homology"/>
<feature type="active site" evidence="6">
    <location>
        <position position="104"/>
    </location>
</feature>
<dbReference type="GO" id="GO:0003677">
    <property type="term" value="F:DNA binding"/>
    <property type="evidence" value="ECO:0007669"/>
    <property type="project" value="TreeGrafter"/>
</dbReference>
<dbReference type="NCBIfam" id="TIGR00675">
    <property type="entry name" value="dcm"/>
    <property type="match status" value="1"/>
</dbReference>
<evidence type="ECO:0000256" key="5">
    <source>
        <dbReference type="ARBA" id="ARBA00047422"/>
    </source>
</evidence>
<dbReference type="KEGG" id="pshq:F3W81_19340"/>